<evidence type="ECO:0000313" key="1">
    <source>
        <dbReference type="Proteomes" id="UP000046393"/>
    </source>
</evidence>
<name>A0A0N5ASD6_9BILA</name>
<reference evidence="2" key="1">
    <citation type="submission" date="2017-02" db="UniProtKB">
        <authorList>
            <consortium name="WormBaseParasite"/>
        </authorList>
    </citation>
    <scope>IDENTIFICATION</scope>
</reference>
<evidence type="ECO:0000313" key="2">
    <source>
        <dbReference type="WBParaSite" id="SMUV_0000769601-mRNA-1"/>
    </source>
</evidence>
<sequence>MHLIRHRRNTALRLKQSGDAAKMHLGHFRSIFRRPRRVSECVCALQAATVCSHFIAQSWRFDLRYLL</sequence>
<accession>A0A0N5ASD6</accession>
<dbReference type="WBParaSite" id="SMUV_0000769601-mRNA-1">
    <property type="protein sequence ID" value="SMUV_0000769601-mRNA-1"/>
    <property type="gene ID" value="SMUV_0000769601"/>
</dbReference>
<organism evidence="1 2">
    <name type="scientific">Syphacia muris</name>
    <dbReference type="NCBI Taxonomy" id="451379"/>
    <lineage>
        <taxon>Eukaryota</taxon>
        <taxon>Metazoa</taxon>
        <taxon>Ecdysozoa</taxon>
        <taxon>Nematoda</taxon>
        <taxon>Chromadorea</taxon>
        <taxon>Rhabditida</taxon>
        <taxon>Spirurina</taxon>
        <taxon>Oxyuridomorpha</taxon>
        <taxon>Oxyuroidea</taxon>
        <taxon>Oxyuridae</taxon>
        <taxon>Syphacia</taxon>
    </lineage>
</organism>
<dbReference type="AlphaFoldDB" id="A0A0N5ASD6"/>
<proteinExistence type="predicted"/>
<protein>
    <submittedName>
        <fullName evidence="2">Integron gene cassette protein</fullName>
    </submittedName>
</protein>
<keyword evidence="1" id="KW-1185">Reference proteome</keyword>
<dbReference type="Proteomes" id="UP000046393">
    <property type="component" value="Unplaced"/>
</dbReference>